<dbReference type="Gene3D" id="3.40.50.880">
    <property type="match status" value="1"/>
</dbReference>
<feature type="domain" description="Glutamine amidotransferase" evidence="9">
    <location>
        <begin position="6"/>
        <end position="178"/>
    </location>
</feature>
<evidence type="ECO:0000256" key="4">
    <source>
        <dbReference type="ARBA" id="ARBA00022749"/>
    </source>
</evidence>
<dbReference type="InterPro" id="IPR023686">
    <property type="entry name" value="GMP_synthase_A"/>
</dbReference>
<dbReference type="InterPro" id="IPR004739">
    <property type="entry name" value="GMP_synth_GATase"/>
</dbReference>
<protein>
    <recommendedName>
        <fullName evidence="8">GMP synthase [glutamine-hydrolyzing] subunit A</fullName>
        <ecNumber evidence="8">6.3.5.2</ecNumber>
    </recommendedName>
    <alternativeName>
        <fullName evidence="8">Glutamine amidotransferase</fullName>
    </alternativeName>
</protein>
<evidence type="ECO:0000313" key="11">
    <source>
        <dbReference type="Proteomes" id="UP000292580"/>
    </source>
</evidence>
<dbReference type="UniPathway" id="UPA00189">
    <property type="reaction ID" value="UER00296"/>
</dbReference>
<dbReference type="PRINTS" id="PR00097">
    <property type="entry name" value="ANTSNTHASEII"/>
</dbReference>
<proteinExistence type="inferred from homology"/>
<dbReference type="FunFam" id="3.40.50.880:FF:000047">
    <property type="entry name" value="GMP synthase [glutamine-hydrolyzing] subunit A"/>
    <property type="match status" value="1"/>
</dbReference>
<evidence type="ECO:0000313" key="10">
    <source>
        <dbReference type="EMBL" id="TAJ44193.1"/>
    </source>
</evidence>
<keyword evidence="5 8" id="KW-0658">Purine biosynthesis</keyword>
<dbReference type="NCBIfam" id="NF001975">
    <property type="entry name" value="PRK00758.1"/>
    <property type="match status" value="1"/>
</dbReference>
<dbReference type="InterPro" id="IPR029062">
    <property type="entry name" value="Class_I_gatase-like"/>
</dbReference>
<dbReference type="EMBL" id="PGCL01000003">
    <property type="protein sequence ID" value="TAJ44193.1"/>
    <property type="molecule type" value="Genomic_DNA"/>
</dbReference>
<comment type="pathway">
    <text evidence="8">Purine metabolism; GMP biosynthesis; GMP from XMP (L-Gln route): step 1/1.</text>
</comment>
<accession>A0A483CXU3</accession>
<evidence type="ECO:0000256" key="7">
    <source>
        <dbReference type="ARBA" id="ARBA00022962"/>
    </source>
</evidence>
<organism evidence="10 11">
    <name type="scientific">Methanofollis fontis</name>
    <dbReference type="NCBI Taxonomy" id="2052832"/>
    <lineage>
        <taxon>Archaea</taxon>
        <taxon>Methanobacteriati</taxon>
        <taxon>Methanobacteriota</taxon>
        <taxon>Stenosarchaea group</taxon>
        <taxon>Methanomicrobia</taxon>
        <taxon>Methanomicrobiales</taxon>
        <taxon>Methanomicrobiaceae</taxon>
        <taxon>Methanofollis</taxon>
    </lineage>
</organism>
<dbReference type="GO" id="GO:0003921">
    <property type="term" value="F:GMP synthase activity"/>
    <property type="evidence" value="ECO:0007669"/>
    <property type="project" value="TreeGrafter"/>
</dbReference>
<evidence type="ECO:0000256" key="3">
    <source>
        <dbReference type="ARBA" id="ARBA00022741"/>
    </source>
</evidence>
<feature type="active site" evidence="8">
    <location>
        <position position="164"/>
    </location>
</feature>
<reference evidence="10 11" key="1">
    <citation type="submission" date="2017-11" db="EMBL/GenBank/DDBJ databases">
        <title>Isolation and Characterization of Methanofollis Species from Methane Seep Offshore SW Taiwan.</title>
        <authorList>
            <person name="Teng N.-H."/>
            <person name="Lai M.-C."/>
            <person name="Chen S.-C."/>
        </authorList>
    </citation>
    <scope>NUCLEOTIDE SEQUENCE [LARGE SCALE GENOMIC DNA]</scope>
    <source>
        <strain evidence="10 11">FWC-SCC2</strain>
    </source>
</reference>
<comment type="function">
    <text evidence="1 8">Catalyzes the synthesis of GMP from XMP.</text>
</comment>
<evidence type="ECO:0000256" key="2">
    <source>
        <dbReference type="ARBA" id="ARBA00022598"/>
    </source>
</evidence>
<gene>
    <name evidence="8" type="primary">guaAA</name>
    <name evidence="10" type="ORF">CUJ86_09215</name>
</gene>
<dbReference type="GO" id="GO:0005524">
    <property type="term" value="F:ATP binding"/>
    <property type="evidence" value="ECO:0007669"/>
    <property type="project" value="UniProtKB-KW"/>
</dbReference>
<dbReference type="NCBIfam" id="TIGR00888">
    <property type="entry name" value="guaA_Nterm"/>
    <property type="match status" value="1"/>
</dbReference>
<dbReference type="PANTHER" id="PTHR11922">
    <property type="entry name" value="GMP SYNTHASE-RELATED"/>
    <property type="match status" value="1"/>
</dbReference>
<feature type="active site" evidence="8">
    <location>
        <position position="162"/>
    </location>
</feature>
<dbReference type="Proteomes" id="UP000292580">
    <property type="component" value="Unassembled WGS sequence"/>
</dbReference>
<evidence type="ECO:0000256" key="1">
    <source>
        <dbReference type="ARBA" id="ARBA00002332"/>
    </source>
</evidence>
<feature type="active site" description="Nucleophile" evidence="8">
    <location>
        <position position="75"/>
    </location>
</feature>
<evidence type="ECO:0000256" key="8">
    <source>
        <dbReference type="HAMAP-Rule" id="MF_01510"/>
    </source>
</evidence>
<dbReference type="EC" id="6.3.5.2" evidence="8"/>
<dbReference type="OrthoDB" id="10772at2157"/>
<dbReference type="HAMAP" id="MF_01510">
    <property type="entry name" value="GMP_synthase_A"/>
    <property type="match status" value="1"/>
</dbReference>
<keyword evidence="4 8" id="KW-0332">GMP biosynthesis</keyword>
<evidence type="ECO:0000259" key="9">
    <source>
        <dbReference type="Pfam" id="PF00117"/>
    </source>
</evidence>
<dbReference type="Pfam" id="PF00117">
    <property type="entry name" value="GATase"/>
    <property type="match status" value="1"/>
</dbReference>
<keyword evidence="11" id="KW-1185">Reference proteome</keyword>
<keyword evidence="2 8" id="KW-0436">Ligase</keyword>
<keyword evidence="7 8" id="KW-0315">Glutamine amidotransferase</keyword>
<keyword evidence="3 8" id="KW-0547">Nucleotide-binding</keyword>
<comment type="subunit">
    <text evidence="8">Heterodimer composed of a glutamine amidotransferase subunit (A) and a GMP-binding subunit (B).</text>
</comment>
<keyword evidence="6 8" id="KW-0067">ATP-binding</keyword>
<evidence type="ECO:0000256" key="5">
    <source>
        <dbReference type="ARBA" id="ARBA00022755"/>
    </source>
</evidence>
<dbReference type="PRINTS" id="PR00096">
    <property type="entry name" value="GATASE"/>
</dbReference>
<dbReference type="AlphaFoldDB" id="A0A483CXU3"/>
<dbReference type="SUPFAM" id="SSF52317">
    <property type="entry name" value="Class I glutamine amidotransferase-like"/>
    <property type="match status" value="1"/>
</dbReference>
<sequence length="184" mass="19674">MLPIFVVNNHGQFNHLIHRKLRDMDIEVRMIPNTTAPSDVEAGCSGIVLGGGPSLERAGNCAEYLDLGLPVLGICLGLHVIATARGGQVGPGSHGGYGGVTVEITGESEILAGYEGPIHVWASHADEVKQVPDGFVVHARSDICPVEAMGSADERIYGVQWHPEVSHTENGDLLFRNFERICGE</sequence>
<name>A0A483CXU3_9EURY</name>
<dbReference type="GO" id="GO:0005829">
    <property type="term" value="C:cytosol"/>
    <property type="evidence" value="ECO:0007669"/>
    <property type="project" value="TreeGrafter"/>
</dbReference>
<dbReference type="InterPro" id="IPR017926">
    <property type="entry name" value="GATASE"/>
</dbReference>
<evidence type="ECO:0000256" key="6">
    <source>
        <dbReference type="ARBA" id="ARBA00022840"/>
    </source>
</evidence>
<dbReference type="PANTHER" id="PTHR11922:SF2">
    <property type="entry name" value="GMP SYNTHASE [GLUTAMINE-HYDROLYZING]"/>
    <property type="match status" value="1"/>
</dbReference>
<comment type="catalytic activity">
    <reaction evidence="8">
        <text>XMP + L-glutamine + ATP + H2O = GMP + L-glutamate + AMP + diphosphate + 2 H(+)</text>
        <dbReference type="Rhea" id="RHEA:11680"/>
        <dbReference type="ChEBI" id="CHEBI:15377"/>
        <dbReference type="ChEBI" id="CHEBI:15378"/>
        <dbReference type="ChEBI" id="CHEBI:29985"/>
        <dbReference type="ChEBI" id="CHEBI:30616"/>
        <dbReference type="ChEBI" id="CHEBI:33019"/>
        <dbReference type="ChEBI" id="CHEBI:57464"/>
        <dbReference type="ChEBI" id="CHEBI:58115"/>
        <dbReference type="ChEBI" id="CHEBI:58359"/>
        <dbReference type="ChEBI" id="CHEBI:456215"/>
        <dbReference type="EC" id="6.3.5.2"/>
    </reaction>
</comment>
<comment type="caution">
    <text evidence="10">The sequence shown here is derived from an EMBL/GenBank/DDBJ whole genome shotgun (WGS) entry which is preliminary data.</text>
</comment>
<dbReference type="PROSITE" id="PS51273">
    <property type="entry name" value="GATASE_TYPE_1"/>
    <property type="match status" value="1"/>
</dbReference>
<dbReference type="RefSeq" id="WP_130647264.1">
    <property type="nucleotide sequence ID" value="NZ_PGCL01000003.1"/>
</dbReference>